<dbReference type="GO" id="GO:0006400">
    <property type="term" value="P:tRNA modification"/>
    <property type="evidence" value="ECO:0007669"/>
    <property type="project" value="InterPro"/>
</dbReference>
<gene>
    <name evidence="1" type="ORF">FUA48_05830</name>
</gene>
<dbReference type="InterPro" id="IPR036511">
    <property type="entry name" value="TGT-like_sf"/>
</dbReference>
<dbReference type="OrthoDB" id="8457080at2"/>
<dbReference type="RefSeq" id="WP_147582671.1">
    <property type="nucleotide sequence ID" value="NZ_CP042831.1"/>
</dbReference>
<dbReference type="AlphaFoldDB" id="A0A5B9FSL3"/>
<dbReference type="SUPFAM" id="SSF51713">
    <property type="entry name" value="tRNA-guanine transglycosylase"/>
    <property type="match status" value="1"/>
</dbReference>
<protein>
    <submittedName>
        <fullName evidence="1">Uncharacterized protein</fullName>
    </submittedName>
</protein>
<organism evidence="1 2">
    <name type="scientific">Flavobacterium alkalisoli</name>
    <dbReference type="NCBI Taxonomy" id="2602769"/>
    <lineage>
        <taxon>Bacteria</taxon>
        <taxon>Pseudomonadati</taxon>
        <taxon>Bacteroidota</taxon>
        <taxon>Flavobacteriia</taxon>
        <taxon>Flavobacteriales</taxon>
        <taxon>Flavobacteriaceae</taxon>
        <taxon>Flavobacterium</taxon>
    </lineage>
</organism>
<dbReference type="EMBL" id="CP042831">
    <property type="protein sequence ID" value="QEE49116.1"/>
    <property type="molecule type" value="Genomic_DNA"/>
</dbReference>
<proteinExistence type="predicted"/>
<dbReference type="Proteomes" id="UP000321222">
    <property type="component" value="Chromosome"/>
</dbReference>
<evidence type="ECO:0000313" key="2">
    <source>
        <dbReference type="Proteomes" id="UP000321222"/>
    </source>
</evidence>
<reference evidence="1 2" key="1">
    <citation type="submission" date="2019-08" db="EMBL/GenBank/DDBJ databases">
        <title>Flavobacterium alkalisoli sp. nov., isolated from rhizosphere soil of Suaeda salsa.</title>
        <authorList>
            <person name="Sun J.-Q."/>
            <person name="Xu L."/>
        </authorList>
    </citation>
    <scope>NUCLEOTIDE SEQUENCE [LARGE SCALE GENOMIC DNA]</scope>
    <source>
        <strain evidence="1 2">XS-5</strain>
    </source>
</reference>
<dbReference type="KEGG" id="fak:FUA48_05830"/>
<sequence length="343" mass="38973">MLARTSSLIHPLGIEIETPLLVPSFSSKGFGLKKMKGRKHDISEAAILLKFSKEFLTESLLVSGYDLYYKHIPYNEENFVTEVIFIDSGGYETGNSYDLSATTKFNYDLKAWNIDQLKQVISKWPEHKAGIIVSYDKGNHRISLEDQINCAKDLFKDYPLMMTDFLIKPETITQEYVQIENILKNIHHLEGFNFIGVTERELGNSILNRMKNISKIRIALDEIGNKAPIHVFGSLDPITSILYFLAGAEVFDGLTWLKYSYYNNSAIYTSNYGVIGGGGLGIATRDESLKTRSISRNTYYLEMLKYSMKAFVKDHNFNIFDDIGGKGFGELIEKSYTTFKSNL</sequence>
<name>A0A5B9FSL3_9FLAO</name>
<accession>A0A5B9FSL3</accession>
<evidence type="ECO:0000313" key="1">
    <source>
        <dbReference type="EMBL" id="QEE49116.1"/>
    </source>
</evidence>
<keyword evidence="2" id="KW-1185">Reference proteome</keyword>